<dbReference type="AlphaFoldDB" id="A0A6L9MPC3"/>
<dbReference type="GO" id="GO:0046872">
    <property type="term" value="F:metal ion binding"/>
    <property type="evidence" value="ECO:0007669"/>
    <property type="project" value="UniProtKB-KW"/>
</dbReference>
<keyword evidence="3 4" id="KW-0479">Metal-binding</keyword>
<feature type="binding site" evidence="4">
    <location>
        <position position="103"/>
    </location>
    <ligand>
        <name>a divalent metal cation</name>
        <dbReference type="ChEBI" id="CHEBI:60240"/>
        <label>1</label>
    </ligand>
</feature>
<reference evidence="5 6" key="1">
    <citation type="submission" date="2020-01" db="EMBL/GenBank/DDBJ databases">
        <title>Genomes of bacteria type strains.</title>
        <authorList>
            <person name="Chen J."/>
            <person name="Zhu S."/>
            <person name="Yang J."/>
        </authorList>
    </citation>
    <scope>NUCLEOTIDE SEQUENCE [LARGE SCALE GENOMIC DNA]</scope>
    <source>
        <strain evidence="5 6">LMG 22958</strain>
    </source>
</reference>
<gene>
    <name evidence="5" type="ORF">GTW09_01055</name>
</gene>
<dbReference type="FunFam" id="3.40.1390.30:FF:000002">
    <property type="entry name" value="Nif3-like dinuclear metal center protein"/>
    <property type="match status" value="1"/>
</dbReference>
<organism evidence="5 6">
    <name type="scientific">Alteromonas hispanica</name>
    <dbReference type="NCBI Taxonomy" id="315421"/>
    <lineage>
        <taxon>Bacteria</taxon>
        <taxon>Pseudomonadati</taxon>
        <taxon>Pseudomonadota</taxon>
        <taxon>Gammaproteobacteria</taxon>
        <taxon>Alteromonadales</taxon>
        <taxon>Alteromonadaceae</taxon>
        <taxon>Alteromonas/Salinimonas group</taxon>
        <taxon>Alteromonas</taxon>
    </lineage>
</organism>
<evidence type="ECO:0000256" key="3">
    <source>
        <dbReference type="ARBA" id="ARBA00022723"/>
    </source>
</evidence>
<dbReference type="GO" id="GO:0005737">
    <property type="term" value="C:cytoplasm"/>
    <property type="evidence" value="ECO:0007669"/>
    <property type="project" value="TreeGrafter"/>
</dbReference>
<evidence type="ECO:0000313" key="6">
    <source>
        <dbReference type="Proteomes" id="UP000478837"/>
    </source>
</evidence>
<dbReference type="NCBIfam" id="TIGR00486">
    <property type="entry name" value="YbgI_SA1388"/>
    <property type="match status" value="1"/>
</dbReference>
<comment type="similarity">
    <text evidence="1">Belongs to the GTP cyclohydrolase I type 2/NIF3 family.</text>
</comment>
<evidence type="ECO:0000256" key="4">
    <source>
        <dbReference type="PIRSR" id="PIRSR602678-1"/>
    </source>
</evidence>
<evidence type="ECO:0000313" key="5">
    <source>
        <dbReference type="EMBL" id="NDW20119.1"/>
    </source>
</evidence>
<comment type="caution">
    <text evidence="5">The sequence shown here is derived from an EMBL/GenBank/DDBJ whole genome shotgun (WGS) entry which is preliminary data.</text>
</comment>
<dbReference type="Pfam" id="PF01784">
    <property type="entry name" value="DUF34_NIF3"/>
    <property type="match status" value="1"/>
</dbReference>
<feature type="binding site" evidence="4">
    <location>
        <position position="221"/>
    </location>
    <ligand>
        <name>a divalent metal cation</name>
        <dbReference type="ChEBI" id="CHEBI:60240"/>
        <label>1</label>
    </ligand>
</feature>
<accession>A0A6L9MPC3</accession>
<name>A0A6L9MPC3_9ALTE</name>
<feature type="binding site" evidence="4">
    <location>
        <position position="66"/>
    </location>
    <ligand>
        <name>a divalent metal cation</name>
        <dbReference type="ChEBI" id="CHEBI:60240"/>
        <label>1</label>
    </ligand>
</feature>
<dbReference type="EMBL" id="JAAAWP010000001">
    <property type="protein sequence ID" value="NDW20119.1"/>
    <property type="molecule type" value="Genomic_DNA"/>
</dbReference>
<dbReference type="Gene3D" id="3.40.1390.30">
    <property type="entry name" value="NIF3 (NGG1p interacting factor 3)-like"/>
    <property type="match status" value="2"/>
</dbReference>
<evidence type="ECO:0000256" key="2">
    <source>
        <dbReference type="ARBA" id="ARBA00022112"/>
    </source>
</evidence>
<dbReference type="SUPFAM" id="SSF102705">
    <property type="entry name" value="NIF3 (NGG1p interacting factor 3)-like"/>
    <property type="match status" value="1"/>
</dbReference>
<dbReference type="PANTHER" id="PTHR13799:SF14">
    <property type="entry name" value="GTP CYCLOHYDROLASE 1 TYPE 2 HOMOLOG"/>
    <property type="match status" value="1"/>
</dbReference>
<feature type="binding site" evidence="4">
    <location>
        <position position="65"/>
    </location>
    <ligand>
        <name>a divalent metal cation</name>
        <dbReference type="ChEBI" id="CHEBI:60240"/>
        <label>1</label>
    </ligand>
</feature>
<keyword evidence="6" id="KW-1185">Reference proteome</keyword>
<protein>
    <recommendedName>
        <fullName evidence="2">GTP cyclohydrolase 1 type 2 homolog</fullName>
    </recommendedName>
</protein>
<feature type="binding site" evidence="4">
    <location>
        <position position="225"/>
    </location>
    <ligand>
        <name>a divalent metal cation</name>
        <dbReference type="ChEBI" id="CHEBI:60240"/>
        <label>1</label>
    </ligand>
</feature>
<dbReference type="PANTHER" id="PTHR13799">
    <property type="entry name" value="NGG1 INTERACTING FACTOR 3"/>
    <property type="match status" value="1"/>
</dbReference>
<dbReference type="InterPro" id="IPR002678">
    <property type="entry name" value="DUF34/NIF3"/>
</dbReference>
<proteinExistence type="inferred from homology"/>
<dbReference type="Proteomes" id="UP000478837">
    <property type="component" value="Unassembled WGS sequence"/>
</dbReference>
<evidence type="ECO:0000256" key="1">
    <source>
        <dbReference type="ARBA" id="ARBA00006964"/>
    </source>
</evidence>
<sequence length="253" mass="27657">MSVNNQDLKVYLDGLLRVNEISDYCPNGMQVEGVKDIANIVTGVTASQALIDEAILRKADAIVVHHGYFWKGESQCITGMKKQRLKSLIENDINMYAYHLPLDVHPELGNNRQLADLLDIENVAALSSVKPIGVVMQGEFPVAITAAELKERLKAVLGRSILLEGAEEREIKTLAWCTGGGQGFIEQAADWGADAFITGEVSEQTIHIAREQNIAFYAAGHHATERYGAKALGEHIASQFDVTVDFVDINNPA</sequence>
<dbReference type="InterPro" id="IPR036069">
    <property type="entry name" value="DUF34/NIF3_sf"/>
</dbReference>
<dbReference type="RefSeq" id="WP_163109320.1">
    <property type="nucleotide sequence ID" value="NZ_JAAAWP010000001.1"/>
</dbReference>